<dbReference type="SMART" id="SM00822">
    <property type="entry name" value="PKS_KR"/>
    <property type="match status" value="1"/>
</dbReference>
<sequence>MEPDETNPLVGMMGARLAGRRAIVTGGSRGIGRAVVRRLAADGAAVVFSYLSDAKAAQETIEQVESDGGTAHAVQADQGDLADLEVLFAEADRLLGGLDILVVNAGKNTPGPIDGVTEAEYDRAMAVNAKGAFFAIQHAARRLSDHGRIVALSTLNTVVPVPGSSVYIGAKSALEGFVAAAARELGGRGITVNTVSPGATDTELLRATNPPEALEQTAGFTALGRLGQPADVADVVAFLAGPDGRWITGQNLRATGGMIV</sequence>
<dbReference type="PANTHER" id="PTHR43639:SF1">
    <property type="entry name" value="SHORT-CHAIN DEHYDROGENASE_REDUCTASE FAMILY PROTEIN"/>
    <property type="match status" value="1"/>
</dbReference>
<dbReference type="SUPFAM" id="SSF51735">
    <property type="entry name" value="NAD(P)-binding Rossmann-fold domains"/>
    <property type="match status" value="1"/>
</dbReference>
<dbReference type="PANTHER" id="PTHR43639">
    <property type="entry name" value="OXIDOREDUCTASE, SHORT-CHAIN DEHYDROGENASE/REDUCTASE FAMILY (AFU_ORTHOLOGUE AFUA_5G02870)"/>
    <property type="match status" value="1"/>
</dbReference>
<evidence type="ECO:0000259" key="3">
    <source>
        <dbReference type="SMART" id="SM00822"/>
    </source>
</evidence>
<accession>A0A2T0Q0W8</accession>
<gene>
    <name evidence="4" type="ORF">CLV72_106360</name>
</gene>
<dbReference type="PRINTS" id="PR00081">
    <property type="entry name" value="GDHRDH"/>
</dbReference>
<dbReference type="InterPro" id="IPR036291">
    <property type="entry name" value="NAD(P)-bd_dom_sf"/>
</dbReference>
<evidence type="ECO:0000256" key="2">
    <source>
        <dbReference type="ARBA" id="ARBA00023002"/>
    </source>
</evidence>
<dbReference type="RefSeq" id="WP_245930348.1">
    <property type="nucleotide sequence ID" value="NZ_PVZC01000006.1"/>
</dbReference>
<dbReference type="Pfam" id="PF13561">
    <property type="entry name" value="adh_short_C2"/>
    <property type="match status" value="1"/>
</dbReference>
<feature type="domain" description="Ketoreductase" evidence="3">
    <location>
        <begin position="20"/>
        <end position="198"/>
    </location>
</feature>
<reference evidence="4 5" key="1">
    <citation type="submission" date="2018-03" db="EMBL/GenBank/DDBJ databases">
        <title>Genomic Encyclopedia of Archaeal and Bacterial Type Strains, Phase II (KMG-II): from individual species to whole genera.</title>
        <authorList>
            <person name="Goeker M."/>
        </authorList>
    </citation>
    <scope>NUCLEOTIDE SEQUENCE [LARGE SCALE GENOMIC DNA]</scope>
    <source>
        <strain evidence="4 5">DSM 45601</strain>
    </source>
</reference>
<dbReference type="PRINTS" id="PR00080">
    <property type="entry name" value="SDRFAMILY"/>
</dbReference>
<organism evidence="4 5">
    <name type="scientific">Allonocardiopsis opalescens</name>
    <dbReference type="NCBI Taxonomy" id="1144618"/>
    <lineage>
        <taxon>Bacteria</taxon>
        <taxon>Bacillati</taxon>
        <taxon>Actinomycetota</taxon>
        <taxon>Actinomycetes</taxon>
        <taxon>Streptosporangiales</taxon>
        <taxon>Allonocardiopsis</taxon>
    </lineage>
</organism>
<name>A0A2T0Q0W8_9ACTN</name>
<dbReference type="Proteomes" id="UP000237846">
    <property type="component" value="Unassembled WGS sequence"/>
</dbReference>
<dbReference type="EMBL" id="PVZC01000006">
    <property type="protein sequence ID" value="PRX97323.1"/>
    <property type="molecule type" value="Genomic_DNA"/>
</dbReference>
<protein>
    <submittedName>
        <fullName evidence="4">3-oxoacyl-[acyl-carrier protein] reductase</fullName>
    </submittedName>
</protein>
<evidence type="ECO:0000313" key="4">
    <source>
        <dbReference type="EMBL" id="PRX97323.1"/>
    </source>
</evidence>
<dbReference type="GO" id="GO:0016491">
    <property type="term" value="F:oxidoreductase activity"/>
    <property type="evidence" value="ECO:0007669"/>
    <property type="project" value="UniProtKB-KW"/>
</dbReference>
<dbReference type="FunFam" id="3.40.50.720:FF:000084">
    <property type="entry name" value="Short-chain dehydrogenase reductase"/>
    <property type="match status" value="1"/>
</dbReference>
<evidence type="ECO:0000256" key="1">
    <source>
        <dbReference type="ARBA" id="ARBA00006484"/>
    </source>
</evidence>
<dbReference type="AlphaFoldDB" id="A0A2T0Q0W8"/>
<comment type="caution">
    <text evidence="4">The sequence shown here is derived from an EMBL/GenBank/DDBJ whole genome shotgun (WGS) entry which is preliminary data.</text>
</comment>
<evidence type="ECO:0000313" key="5">
    <source>
        <dbReference type="Proteomes" id="UP000237846"/>
    </source>
</evidence>
<dbReference type="InterPro" id="IPR002347">
    <property type="entry name" value="SDR_fam"/>
</dbReference>
<comment type="similarity">
    <text evidence="1">Belongs to the short-chain dehydrogenases/reductases (SDR) family.</text>
</comment>
<keyword evidence="2" id="KW-0560">Oxidoreductase</keyword>
<proteinExistence type="inferred from homology"/>
<dbReference type="Gene3D" id="3.40.50.720">
    <property type="entry name" value="NAD(P)-binding Rossmann-like Domain"/>
    <property type="match status" value="1"/>
</dbReference>
<dbReference type="InterPro" id="IPR057326">
    <property type="entry name" value="KR_dom"/>
</dbReference>
<keyword evidence="5" id="KW-1185">Reference proteome</keyword>